<evidence type="ECO:0000256" key="1">
    <source>
        <dbReference type="ARBA" id="ARBA00012838"/>
    </source>
</evidence>
<dbReference type="InterPro" id="IPR014758">
    <property type="entry name" value="Met-tRNA_synth"/>
</dbReference>
<evidence type="ECO:0000259" key="9">
    <source>
        <dbReference type="Pfam" id="PF09334"/>
    </source>
</evidence>
<organism evidence="10 11">
    <name type="scientific">Phytophthora nicotianae</name>
    <name type="common">Potato buckeye rot agent</name>
    <name type="synonym">Phytophthora parasitica</name>
    <dbReference type="NCBI Taxonomy" id="4792"/>
    <lineage>
        <taxon>Eukaryota</taxon>
        <taxon>Sar</taxon>
        <taxon>Stramenopiles</taxon>
        <taxon>Oomycota</taxon>
        <taxon>Peronosporomycetes</taxon>
        <taxon>Peronosporales</taxon>
        <taxon>Peronosporaceae</taxon>
        <taxon>Phytophthora</taxon>
    </lineage>
</organism>
<dbReference type="Gene3D" id="1.10.730.10">
    <property type="entry name" value="Isoleucyl-tRNA Synthetase, Domain 1"/>
    <property type="match status" value="1"/>
</dbReference>
<dbReference type="GO" id="GO:0004825">
    <property type="term" value="F:methionine-tRNA ligase activity"/>
    <property type="evidence" value="ECO:0007669"/>
    <property type="project" value="UniProtKB-EC"/>
</dbReference>
<dbReference type="EMBL" id="LNFO01000639">
    <property type="protein sequence ID" value="KUG00529.1"/>
    <property type="molecule type" value="Genomic_DNA"/>
</dbReference>
<dbReference type="CDD" id="cd07957">
    <property type="entry name" value="Anticodon_Ia_Met"/>
    <property type="match status" value="1"/>
</dbReference>
<accession>A0A0W8DWD7</accession>
<sequence length="704" mass="80582">MSVHSFEDKRFLRGENGKNANLNERDRDEAEAREQILENSKRAVQKIVEKLRLFKAWYLKQEQKILEPKFKELTEEGITYTILVDDFRARMAGTDWWSTPSGLKRFGNFYNSWLKKNGYPHLATKEWWWWVYFIQLVFVMLRLGRSITRLRSSLCAGQAYLFTSAAKPSQTFVTTPIFYVNAAPHIGHVHSAVLADALSRWHRVKGSYVLFTTGTDEHGLKVQEAAEKSGTTDYKAFCDEVSARFNEIFQEANVDYSRFIRTSDKDHHEAVNTFWRTIRDSGHIYLGDHESWYCKSDESFLTEMQVEDKEDANGNVVKVSKESGHPVEMLREENYKFRLSAFQDRLLEWLDANPDVIVPRSRYNEVRAAVTGGLRDLSVSRLSEKIKWAIKVPDDDKHCVYVWLDALTNYLTSAGYPGDIDRAWPAAYHIVGKDILKFHAIYWPAFLMAAGLPLPKKVVAHAHWTVGNVKMSKSLGNVVDPHEMLSKYGSDFVRFFLLREGVLTNDGDFNAETLEDRANSELADTLGNLVSRSTGKSVLVKGIVPKRPDFDRLTPEDKELVAKGRALRDKVEKLFDTPDFARGLEEIVFFLHDVNRYFTIMEPWVLSKTLKKSADVTSEEYKATKERLDTVLYLSIDAARMSAILLQPVVPIAAAKILDYFAVPEDKRSFTEATLLSDDDHVMGAVLSNSKSFVTFPKVLKQRS</sequence>
<dbReference type="CDD" id="cd00814">
    <property type="entry name" value="MetRS_core"/>
    <property type="match status" value="1"/>
</dbReference>
<comment type="catalytic activity">
    <reaction evidence="7">
        <text>tRNA(Met) + L-methionine + ATP = L-methionyl-tRNA(Met) + AMP + diphosphate</text>
        <dbReference type="Rhea" id="RHEA:13481"/>
        <dbReference type="Rhea" id="RHEA-COMP:9667"/>
        <dbReference type="Rhea" id="RHEA-COMP:9698"/>
        <dbReference type="ChEBI" id="CHEBI:30616"/>
        <dbReference type="ChEBI" id="CHEBI:33019"/>
        <dbReference type="ChEBI" id="CHEBI:57844"/>
        <dbReference type="ChEBI" id="CHEBI:78442"/>
        <dbReference type="ChEBI" id="CHEBI:78530"/>
        <dbReference type="ChEBI" id="CHEBI:456215"/>
        <dbReference type="EC" id="6.1.1.10"/>
    </reaction>
</comment>
<evidence type="ECO:0000256" key="7">
    <source>
        <dbReference type="ARBA" id="ARBA00047364"/>
    </source>
</evidence>
<proteinExistence type="inferred from homology"/>
<dbReference type="SUPFAM" id="SSF47323">
    <property type="entry name" value="Anticodon-binding domain of a subclass of class I aminoacyl-tRNA synthetases"/>
    <property type="match status" value="1"/>
</dbReference>
<feature type="domain" description="Methionyl/Leucyl tRNA synthetase" evidence="9">
    <location>
        <begin position="172"/>
        <end position="533"/>
    </location>
</feature>
<name>A0A0W8DWD7_PHYNI</name>
<dbReference type="InterPro" id="IPR015413">
    <property type="entry name" value="Methionyl/Leucyl_tRNA_Synth"/>
</dbReference>
<gene>
    <name evidence="10" type="ORF">AM587_10003879</name>
</gene>
<dbReference type="PANTHER" id="PTHR43326">
    <property type="entry name" value="METHIONYL-TRNA SYNTHETASE"/>
    <property type="match status" value="1"/>
</dbReference>
<dbReference type="Proteomes" id="UP000052943">
    <property type="component" value="Unassembled WGS sequence"/>
</dbReference>
<keyword evidence="5 8" id="KW-0648">Protein biosynthesis</keyword>
<keyword evidence="6 8" id="KW-0030">Aminoacyl-tRNA synthetase</keyword>
<dbReference type="EC" id="6.1.1.10" evidence="1"/>
<dbReference type="STRING" id="4790.A0A0W8DWD7"/>
<evidence type="ECO:0000256" key="3">
    <source>
        <dbReference type="ARBA" id="ARBA00022741"/>
    </source>
</evidence>
<dbReference type="GO" id="GO:0005739">
    <property type="term" value="C:mitochondrion"/>
    <property type="evidence" value="ECO:0007669"/>
    <property type="project" value="UniProtKB-ARBA"/>
</dbReference>
<evidence type="ECO:0000256" key="6">
    <source>
        <dbReference type="ARBA" id="ARBA00023146"/>
    </source>
</evidence>
<comment type="similarity">
    <text evidence="8">Belongs to the class-I aminoacyl-tRNA synthetase family.</text>
</comment>
<evidence type="ECO:0000256" key="5">
    <source>
        <dbReference type="ARBA" id="ARBA00022917"/>
    </source>
</evidence>
<dbReference type="Pfam" id="PF09334">
    <property type="entry name" value="tRNA-synt_1g"/>
    <property type="match status" value="1"/>
</dbReference>
<dbReference type="Gene3D" id="2.170.220.10">
    <property type="match status" value="1"/>
</dbReference>
<evidence type="ECO:0000256" key="4">
    <source>
        <dbReference type="ARBA" id="ARBA00022840"/>
    </source>
</evidence>
<keyword evidence="2 8" id="KW-0436">Ligase</keyword>
<evidence type="ECO:0000313" key="10">
    <source>
        <dbReference type="EMBL" id="KUG00529.1"/>
    </source>
</evidence>
<keyword evidence="3 8" id="KW-0547">Nucleotide-binding</keyword>
<evidence type="ECO:0000313" key="11">
    <source>
        <dbReference type="Proteomes" id="UP000052943"/>
    </source>
</evidence>
<dbReference type="PRINTS" id="PR01041">
    <property type="entry name" value="TRNASYNTHMET"/>
</dbReference>
<dbReference type="InterPro" id="IPR009080">
    <property type="entry name" value="tRNAsynth_Ia_anticodon-bd"/>
</dbReference>
<dbReference type="InterPro" id="IPR023457">
    <property type="entry name" value="Met-tRNA_synth_2"/>
</dbReference>
<dbReference type="FunFam" id="2.170.220.10:FF:000001">
    <property type="entry name" value="methionine--tRNA ligase, mitochondrial"/>
    <property type="match status" value="1"/>
</dbReference>
<dbReference type="OrthoDB" id="24670at2759"/>
<dbReference type="InterPro" id="IPR033911">
    <property type="entry name" value="MetRS_core"/>
</dbReference>
<dbReference type="InterPro" id="IPR014729">
    <property type="entry name" value="Rossmann-like_a/b/a_fold"/>
</dbReference>
<dbReference type="AlphaFoldDB" id="A0A0W8DWD7"/>
<dbReference type="GO" id="GO:0005524">
    <property type="term" value="F:ATP binding"/>
    <property type="evidence" value="ECO:0007669"/>
    <property type="project" value="UniProtKB-KW"/>
</dbReference>
<reference evidence="10 11" key="1">
    <citation type="submission" date="2015-11" db="EMBL/GenBank/DDBJ databases">
        <title>Genomes and virulence difference between two physiological races of Phytophthora nicotianae.</title>
        <authorList>
            <person name="Liu H."/>
            <person name="Ma X."/>
            <person name="Yu H."/>
            <person name="Fang D."/>
            <person name="Li Y."/>
            <person name="Wang X."/>
            <person name="Wang W."/>
            <person name="Dong Y."/>
            <person name="Xiao B."/>
        </authorList>
    </citation>
    <scope>NUCLEOTIDE SEQUENCE [LARGE SCALE GENOMIC DNA]</scope>
    <source>
        <strain evidence="11">race 0</strain>
    </source>
</reference>
<protein>
    <recommendedName>
        <fullName evidence="1">methionine--tRNA ligase</fullName>
        <ecNumber evidence="1">6.1.1.10</ecNumber>
    </recommendedName>
</protein>
<dbReference type="PANTHER" id="PTHR43326:SF1">
    <property type="entry name" value="METHIONINE--TRNA LIGASE, MITOCHONDRIAL"/>
    <property type="match status" value="1"/>
</dbReference>
<dbReference type="SUPFAM" id="SSF52374">
    <property type="entry name" value="Nucleotidylyl transferase"/>
    <property type="match status" value="1"/>
</dbReference>
<comment type="caution">
    <text evidence="10">The sequence shown here is derived from an EMBL/GenBank/DDBJ whole genome shotgun (WGS) entry which is preliminary data.</text>
</comment>
<dbReference type="GO" id="GO:0006431">
    <property type="term" value="P:methionyl-tRNA aminoacylation"/>
    <property type="evidence" value="ECO:0007669"/>
    <property type="project" value="InterPro"/>
</dbReference>
<dbReference type="Gene3D" id="3.40.50.620">
    <property type="entry name" value="HUPs"/>
    <property type="match status" value="1"/>
</dbReference>
<evidence type="ECO:0000256" key="8">
    <source>
        <dbReference type="RuleBase" id="RU363039"/>
    </source>
</evidence>
<keyword evidence="4 8" id="KW-0067">ATP-binding</keyword>
<dbReference type="NCBIfam" id="TIGR00398">
    <property type="entry name" value="metG"/>
    <property type="match status" value="1"/>
</dbReference>
<evidence type="ECO:0000256" key="2">
    <source>
        <dbReference type="ARBA" id="ARBA00022598"/>
    </source>
</evidence>
<dbReference type="InterPro" id="IPR041872">
    <property type="entry name" value="Anticodon_Met"/>
</dbReference>